<reference evidence="2" key="1">
    <citation type="submission" date="2018-05" db="EMBL/GenBank/DDBJ databases">
        <authorList>
            <person name="Lanie J.A."/>
            <person name="Ng W.-L."/>
            <person name="Kazmierczak K.M."/>
            <person name="Andrzejewski T.M."/>
            <person name="Davidsen T.M."/>
            <person name="Wayne K.J."/>
            <person name="Tettelin H."/>
            <person name="Glass J.I."/>
            <person name="Rusch D."/>
            <person name="Podicherti R."/>
            <person name="Tsui H.-C.T."/>
            <person name="Winkler M.E."/>
        </authorList>
    </citation>
    <scope>NUCLEOTIDE SEQUENCE</scope>
</reference>
<gene>
    <name evidence="2" type="ORF">METZ01_LOCUS345852</name>
</gene>
<evidence type="ECO:0000313" key="2">
    <source>
        <dbReference type="EMBL" id="SVC92998.1"/>
    </source>
</evidence>
<proteinExistence type="predicted"/>
<protein>
    <submittedName>
        <fullName evidence="2">Uncharacterized protein</fullName>
    </submittedName>
</protein>
<feature type="non-terminal residue" evidence="2">
    <location>
        <position position="1"/>
    </location>
</feature>
<evidence type="ECO:0000256" key="1">
    <source>
        <dbReference type="SAM" id="Phobius"/>
    </source>
</evidence>
<dbReference type="AlphaFoldDB" id="A0A382R7L6"/>
<organism evidence="2">
    <name type="scientific">marine metagenome</name>
    <dbReference type="NCBI Taxonomy" id="408172"/>
    <lineage>
        <taxon>unclassified sequences</taxon>
        <taxon>metagenomes</taxon>
        <taxon>ecological metagenomes</taxon>
    </lineage>
</organism>
<keyword evidence="1" id="KW-1133">Transmembrane helix</keyword>
<sequence>VKAYVLFLIVPCVIHLVLFYLLLVVFHCVLSGLILARSTCAILNRLGSIELSDGSPKLITKMLQVTPYRIVAC</sequence>
<keyword evidence="1" id="KW-0812">Transmembrane</keyword>
<dbReference type="EMBL" id="UINC01119287">
    <property type="protein sequence ID" value="SVC92998.1"/>
    <property type="molecule type" value="Genomic_DNA"/>
</dbReference>
<name>A0A382R7L6_9ZZZZ</name>
<keyword evidence="1" id="KW-0472">Membrane</keyword>
<accession>A0A382R7L6</accession>
<feature type="transmembrane region" description="Helical" evidence="1">
    <location>
        <begin position="6"/>
        <end position="36"/>
    </location>
</feature>